<proteinExistence type="predicted"/>
<dbReference type="STRING" id="1314771.A0A197JVE9"/>
<name>A0A197JVE9_9FUNG</name>
<gene>
    <name evidence="1" type="ORF">K457DRAFT_138046</name>
</gene>
<sequence>MAFTLFTATTQALPTLPHHERAIDLLKRGGSSTTTAPGLIDAVVKIFVQAETKILVDACVDLKASVCADVDVKLHAKANVLGLIGVDVNVKKLEVSAKADVDADIKARVDADLKAVVLANIDAHVRAVVLKVCPKADKACLKKNAHSIVVQVAALINVDVKKLTVKVKADLQAHAKLRLDLFIKKLDLNALGLAKVTISAIAHVRSDIDVHIKAFVDVCVKLLVSAKIIADIGAL</sequence>
<dbReference type="AlphaFoldDB" id="A0A197JVE9"/>
<dbReference type="EMBL" id="KV442042">
    <property type="protein sequence ID" value="OAQ29272.1"/>
    <property type="molecule type" value="Genomic_DNA"/>
</dbReference>
<protein>
    <submittedName>
        <fullName evidence="1">Uncharacterized protein</fullName>
    </submittedName>
</protein>
<evidence type="ECO:0000313" key="1">
    <source>
        <dbReference type="EMBL" id="OAQ29272.1"/>
    </source>
</evidence>
<evidence type="ECO:0000313" key="2">
    <source>
        <dbReference type="Proteomes" id="UP000078512"/>
    </source>
</evidence>
<dbReference type="Proteomes" id="UP000078512">
    <property type="component" value="Unassembled WGS sequence"/>
</dbReference>
<organism evidence="1 2">
    <name type="scientific">Linnemannia elongata AG-77</name>
    <dbReference type="NCBI Taxonomy" id="1314771"/>
    <lineage>
        <taxon>Eukaryota</taxon>
        <taxon>Fungi</taxon>
        <taxon>Fungi incertae sedis</taxon>
        <taxon>Mucoromycota</taxon>
        <taxon>Mortierellomycotina</taxon>
        <taxon>Mortierellomycetes</taxon>
        <taxon>Mortierellales</taxon>
        <taxon>Mortierellaceae</taxon>
        <taxon>Linnemannia</taxon>
    </lineage>
</organism>
<reference evidence="1 2" key="1">
    <citation type="submission" date="2016-05" db="EMBL/GenBank/DDBJ databases">
        <title>Genome sequencing reveals origins of a unique bacterial endosymbiosis in the earliest lineages of terrestrial Fungi.</title>
        <authorList>
            <consortium name="DOE Joint Genome Institute"/>
            <person name="Uehling J."/>
            <person name="Gryganskyi A."/>
            <person name="Hameed K."/>
            <person name="Tschaplinski T."/>
            <person name="Misztal P."/>
            <person name="Wu S."/>
            <person name="Desiro A."/>
            <person name="Vande Pol N."/>
            <person name="Du Z.-Y."/>
            <person name="Zienkiewicz A."/>
            <person name="Zienkiewicz K."/>
            <person name="Morin E."/>
            <person name="Tisserant E."/>
            <person name="Splivallo R."/>
            <person name="Hainaut M."/>
            <person name="Henrissat B."/>
            <person name="Ohm R."/>
            <person name="Kuo A."/>
            <person name="Yan J."/>
            <person name="Lipzen A."/>
            <person name="Nolan M."/>
            <person name="Labutti K."/>
            <person name="Barry K."/>
            <person name="Goldstein A."/>
            <person name="Labbe J."/>
            <person name="Schadt C."/>
            <person name="Tuskan G."/>
            <person name="Grigoriev I."/>
            <person name="Martin F."/>
            <person name="Vilgalys R."/>
            <person name="Bonito G."/>
        </authorList>
    </citation>
    <scope>NUCLEOTIDE SEQUENCE [LARGE SCALE GENOMIC DNA]</scope>
    <source>
        <strain evidence="1 2">AG-77</strain>
    </source>
</reference>
<accession>A0A197JVE9</accession>
<keyword evidence="2" id="KW-1185">Reference proteome</keyword>
<dbReference type="OrthoDB" id="2360307at2759"/>